<proteinExistence type="inferred from homology"/>
<dbReference type="GO" id="GO:0045332">
    <property type="term" value="P:phospholipid translocation"/>
    <property type="evidence" value="ECO:0007669"/>
    <property type="project" value="TreeGrafter"/>
</dbReference>
<dbReference type="InterPro" id="IPR007918">
    <property type="entry name" value="MDM35_apoptosis"/>
</dbReference>
<name>A0A6J2XJZ8_SITOR</name>
<evidence type="ECO:0000256" key="3">
    <source>
        <dbReference type="ARBA" id="ARBA00023706"/>
    </source>
</evidence>
<dbReference type="KEGG" id="soy:115878961"/>
<dbReference type="Pfam" id="PF05254">
    <property type="entry name" value="UPF0203"/>
    <property type="match status" value="1"/>
</dbReference>
<keyword evidence="2" id="KW-1015">Disulfide bond</keyword>
<dbReference type="GO" id="GO:0005758">
    <property type="term" value="C:mitochondrial intermembrane space"/>
    <property type="evidence" value="ECO:0007669"/>
    <property type="project" value="TreeGrafter"/>
</dbReference>
<accession>A0A6J2XJZ8</accession>
<comment type="similarity">
    <text evidence="1">Belongs to the TRIAP1/MDM35 family.</text>
</comment>
<keyword evidence="4" id="KW-1185">Reference proteome</keyword>
<dbReference type="Proteomes" id="UP000504635">
    <property type="component" value="Unplaced"/>
</dbReference>
<dbReference type="PANTHER" id="PTHR46403">
    <property type="entry name" value="TP53-REGULATED INHIBITOR OF APOPTOSIS 1"/>
    <property type="match status" value="1"/>
</dbReference>
<organism evidence="4 5">
    <name type="scientific">Sitophilus oryzae</name>
    <name type="common">Rice weevil</name>
    <name type="synonym">Curculio oryzae</name>
    <dbReference type="NCBI Taxonomy" id="7048"/>
    <lineage>
        <taxon>Eukaryota</taxon>
        <taxon>Metazoa</taxon>
        <taxon>Ecdysozoa</taxon>
        <taxon>Arthropoda</taxon>
        <taxon>Hexapoda</taxon>
        <taxon>Insecta</taxon>
        <taxon>Pterygota</taxon>
        <taxon>Neoptera</taxon>
        <taxon>Endopterygota</taxon>
        <taxon>Coleoptera</taxon>
        <taxon>Polyphaga</taxon>
        <taxon>Cucujiformia</taxon>
        <taxon>Curculionidae</taxon>
        <taxon>Dryophthorinae</taxon>
        <taxon>Sitophilus</taxon>
    </lineage>
</organism>
<comment type="catalytic activity">
    <reaction evidence="3">
        <text>a 1,2-diacyl-sn-glycero-3-phosphate(in) = a 1,2-diacyl-sn-glycero-3-phosphate(out)</text>
        <dbReference type="Rhea" id="RHEA:36435"/>
        <dbReference type="ChEBI" id="CHEBI:58608"/>
    </reaction>
</comment>
<dbReference type="RefSeq" id="XP_030751426.1">
    <property type="nucleotide sequence ID" value="XM_030895566.1"/>
</dbReference>
<gene>
    <name evidence="5" type="primary">LOC115878961</name>
</gene>
<evidence type="ECO:0000313" key="4">
    <source>
        <dbReference type="Proteomes" id="UP000504635"/>
    </source>
</evidence>
<reference evidence="5" key="1">
    <citation type="submission" date="2025-08" db="UniProtKB">
        <authorList>
            <consortium name="RefSeq"/>
        </authorList>
    </citation>
    <scope>IDENTIFICATION</scope>
    <source>
        <tissue evidence="5">Gonads</tissue>
    </source>
</reference>
<sequence>MNSIGEACTDLKKEYDDCFNAWFSDHFLRGRTNDSICAPLLKVYQHCIKKAMKEQNLDYDEVRKDLLGTEKEKIPPVEANKKSKS</sequence>
<dbReference type="GeneID" id="115878961"/>
<protein>
    <submittedName>
        <fullName evidence="5">TP53-regulated inhibitor of apoptosis 1-like isoform X1</fullName>
    </submittedName>
</protein>
<dbReference type="PANTHER" id="PTHR46403:SF1">
    <property type="entry name" value="TP53-REGULATED INHIBITOR OF APOPTOSIS 1"/>
    <property type="match status" value="1"/>
</dbReference>
<dbReference type="OrthoDB" id="19091at2759"/>
<evidence type="ECO:0000256" key="2">
    <source>
        <dbReference type="ARBA" id="ARBA00023157"/>
    </source>
</evidence>
<evidence type="ECO:0000256" key="1">
    <source>
        <dbReference type="ARBA" id="ARBA00006196"/>
    </source>
</evidence>
<dbReference type="InParanoid" id="A0A6J2XJZ8"/>
<dbReference type="GO" id="GO:0005634">
    <property type="term" value="C:nucleus"/>
    <property type="evidence" value="ECO:0007669"/>
    <property type="project" value="TreeGrafter"/>
</dbReference>
<dbReference type="AlphaFoldDB" id="A0A6J2XJZ8"/>
<dbReference type="FunCoup" id="A0A6J2XJZ8">
    <property type="interactions" value="1060"/>
</dbReference>
<dbReference type="GO" id="GO:1990050">
    <property type="term" value="F:phosphatidic acid transfer activity"/>
    <property type="evidence" value="ECO:0007669"/>
    <property type="project" value="TreeGrafter"/>
</dbReference>
<evidence type="ECO:0000313" key="5">
    <source>
        <dbReference type="RefSeq" id="XP_030751426.1"/>
    </source>
</evidence>
<dbReference type="GO" id="GO:0005829">
    <property type="term" value="C:cytosol"/>
    <property type="evidence" value="ECO:0007669"/>
    <property type="project" value="TreeGrafter"/>
</dbReference>